<dbReference type="Pfam" id="PF08996">
    <property type="entry name" value="zf-DNA_Pol"/>
    <property type="match status" value="1"/>
</dbReference>
<dbReference type="GO" id="GO:0003697">
    <property type="term" value="F:single-stranded DNA binding"/>
    <property type="evidence" value="ECO:0007669"/>
    <property type="project" value="TreeGrafter"/>
</dbReference>
<dbReference type="GO" id="GO:0000166">
    <property type="term" value="F:nucleotide binding"/>
    <property type="evidence" value="ECO:0007669"/>
    <property type="project" value="InterPro"/>
</dbReference>
<dbReference type="FunFam" id="3.30.70.2820:FF:000001">
    <property type="entry name" value="DNA polymerase"/>
    <property type="match status" value="1"/>
</dbReference>
<dbReference type="EC" id="2.7.7.7" evidence="12"/>
<evidence type="ECO:0000256" key="13">
    <source>
        <dbReference type="SAM" id="MobiDB-lite"/>
    </source>
</evidence>
<keyword evidence="7" id="KW-0863">Zinc-finger</keyword>
<keyword evidence="6" id="KW-0479">Metal-binding</keyword>
<dbReference type="InterPro" id="IPR006133">
    <property type="entry name" value="DNA-dir_DNA_pol_B_exonuc"/>
</dbReference>
<dbReference type="Pfam" id="PF00136">
    <property type="entry name" value="DNA_pol_B"/>
    <property type="match status" value="1"/>
</dbReference>
<dbReference type="SUPFAM" id="SSF53098">
    <property type="entry name" value="Ribonuclease H-like"/>
    <property type="match status" value="1"/>
</dbReference>
<dbReference type="FunFam" id="3.30.420.10:FF:000036">
    <property type="entry name" value="DNA polymerase"/>
    <property type="match status" value="1"/>
</dbReference>
<dbReference type="Gene3D" id="2.40.50.730">
    <property type="match status" value="1"/>
</dbReference>
<dbReference type="InterPro" id="IPR017964">
    <property type="entry name" value="DNA-dir_DNA_pol_B_CS"/>
</dbReference>
<feature type="domain" description="DNA polymerase alpha catalytic subunit N-terminal" evidence="18">
    <location>
        <begin position="164"/>
        <end position="228"/>
    </location>
</feature>
<dbReference type="OMA" id="MTKMNVG"/>
<feature type="compositionally biased region" description="Polar residues" evidence="13">
    <location>
        <begin position="271"/>
        <end position="280"/>
    </location>
</feature>
<dbReference type="InterPro" id="IPR024647">
    <property type="entry name" value="DNA_pol_a_cat_su_N"/>
</dbReference>
<feature type="compositionally biased region" description="Basic and acidic residues" evidence="13">
    <location>
        <begin position="247"/>
        <end position="261"/>
    </location>
</feature>
<keyword evidence="10 12" id="KW-0238">DNA-binding</keyword>
<dbReference type="STRING" id="698492.A0A0E9NAE4"/>
<evidence type="ECO:0000256" key="9">
    <source>
        <dbReference type="ARBA" id="ARBA00022932"/>
    </source>
</evidence>
<dbReference type="InterPro" id="IPR038256">
    <property type="entry name" value="Pol_alpha_znc_sf"/>
</dbReference>
<evidence type="ECO:0000256" key="12">
    <source>
        <dbReference type="RuleBase" id="RU000442"/>
    </source>
</evidence>
<feature type="compositionally biased region" description="Polar residues" evidence="13">
    <location>
        <begin position="16"/>
        <end position="32"/>
    </location>
</feature>
<dbReference type="Gene3D" id="1.10.132.60">
    <property type="entry name" value="DNA polymerase family B, C-terminal domain"/>
    <property type="match status" value="1"/>
</dbReference>
<accession>A0A0E9NAE4</accession>
<dbReference type="PANTHER" id="PTHR45861">
    <property type="entry name" value="DNA POLYMERASE ALPHA CATALYTIC SUBUNIT"/>
    <property type="match status" value="1"/>
</dbReference>
<dbReference type="PRINTS" id="PR00106">
    <property type="entry name" value="DNAPOLB"/>
</dbReference>
<evidence type="ECO:0000256" key="2">
    <source>
        <dbReference type="ARBA" id="ARBA00005755"/>
    </source>
</evidence>
<reference evidence="19 20" key="3">
    <citation type="journal article" date="2015" name="Genome Announc.">
        <title>Draft Genome Sequence of the Archiascomycetous Yeast Saitoella complicata.</title>
        <authorList>
            <person name="Yamauchi K."/>
            <person name="Kondo S."/>
            <person name="Hamamoto M."/>
            <person name="Takahashi Y."/>
            <person name="Ogura Y."/>
            <person name="Hayashi T."/>
            <person name="Nishida H."/>
        </authorList>
    </citation>
    <scope>NUCLEOTIDE SEQUENCE [LARGE SCALE GENOMIC DNA]</scope>
    <source>
        <strain evidence="19 20">NRRL Y-17804</strain>
    </source>
</reference>
<keyword evidence="9 12" id="KW-0239">DNA-directed DNA polymerase</keyword>
<feature type="compositionally biased region" description="Acidic residues" evidence="13">
    <location>
        <begin position="205"/>
        <end position="216"/>
    </location>
</feature>
<keyword evidence="5 12" id="KW-0235">DNA replication</keyword>
<sequence>MNIQIALALNTPCRSTGQKFENSRNGKNSFPNLPSRHEKTGEKERLTFRPLGFCWFLGERWAKTRILQMDPRDTFVRAEFQPHLRFPGGGASWVGSGFVRAQRPVAGEASSSKVQRVSRAKFRRETHLHTPPSTPSSVSLNYKIKMDRPSRRINTKKNPRDKFAELRALKAAGKTRAATYEDEAEEDIYDELDEEEYTKRQREILDEDDFIVDDNGEGYVDYGQDEFERERYSDEEDDQRPKKTAKQKKEEAAQKEKKNESINKYLAKVTVPTTTNQTAVAPTVEDAEFMAGILGDFDVEDDSTAYASASRRANKRAAESSPLGAARKKRAPSPPPRAASRKMDPPMPSSPPSIQLNDADHPMTDDNDYDMGEPIIPPSSPTPAAKKLVVAEDEEEDEDDFVVKPLTAHRGLRTTGVNVSATRSVPRMAEQPNRLKPIQTHPNGAIPTSPVTAAVDASAWMDVDASLNITSSPQFPSSGSKISPEDACEENGTLRFFWIDYIELGGSLYLFGKVFNKKTQTHVSAFVRVDGILRNLYFLPRDTNHRSGEEVGMGQVWEEVSGLLSKAGIVGFKSKVSKRKYAFEEGGVPAEGDYLKVLYEYSKAQLPQELNGDTFSRVFGTNTPLFEQFVLYRRVMGPCWLEIKEADFNAVTNASWCKLELAVSDPELITTLPDGTLETPPLTVMSLAFRTMMNHAENKQEIVVASARIYENVNMDDPTPAEKLPCSTFTVVRPLKGVFPAGFETEVRKHRGQIRCEKTESALLNCFVTKIQGVDPDVYIGHGLEGVDYGVLLHRMREKKTMNWHRLGRMRRREWPKIFMNRAAGNSFEEKKIVAGRLMCDLANDLGKSTIKGTSWSLTEMVQTQLGKKREEMDIEKALQQWTDTARGLTEFVMHCEVDTYFIAAIALKTQLLPLTKQLTNLAGNSWARTLTGTRAERNEYILLHEFNKAKYICPDKPISKKPIAEPNPEDDDDDATAGTSKKKNKFAGGRVLDPIKGLYDKFVLVMDFNSLYPSIIQEYNICFTTVDRSEIDETNEDEKMPDLPDAETPQGILPKLLANLVARRRQVKNLMKDKKATPVQLAQWDTKQTALKLTANSMYGCLGFTKSRFYARPLAALVTYKGREALTSTKELAESMALQVIYGDTDSVMINTNIDNYQEALRIGNEFKAAVNGRYRLLEIDIDNVFQRLLLHMKKKYAALNLIEVNGKLESKMEVKGLDMKRREFCQLSKDASQYVLNQILSGEQTETVIEKIHEYLRELSAKMRNGDFPVNKYIIYNKLGKNPEEYPNAKHMAQVQVALKKKAKGEAVRVGDVIAYVITGEEGATQNPEDVAARAYPPQDMKTGSDLKIDFEHYLVKQIFPPLDRLCQPIEGTDSSRLAECLGLDTRKYNIGQKAMMGSADKDIQPLETQIADEERFKDAAKLLIKCHACKESFDFEGLVQSQERVTANGIQCQCGVLVLPLSLSAQLDCQIRQQTSMYYEGWLVCEDTACGNRTRQMSVYGKRCLACLSRGARGQMRYEYSDKMMYNQMLYFDSLFDVDKARAKAKGDDAAIVFALAEQNRERFDKQRAVIAKYLERCVNWRPFLFQLLNLLSVIILIYALYPRYPP</sequence>
<feature type="region of interest" description="Disordered" evidence="13">
    <location>
        <begin position="305"/>
        <end position="365"/>
    </location>
</feature>
<dbReference type="InterPro" id="IPR036397">
    <property type="entry name" value="RNaseH_sf"/>
</dbReference>
<evidence type="ECO:0000256" key="4">
    <source>
        <dbReference type="ARBA" id="ARBA00022695"/>
    </source>
</evidence>
<evidence type="ECO:0000256" key="8">
    <source>
        <dbReference type="ARBA" id="ARBA00022833"/>
    </source>
</evidence>
<dbReference type="FunFam" id="1.10.132.60:FF:000004">
    <property type="entry name" value="DNA polymerase"/>
    <property type="match status" value="1"/>
</dbReference>
<dbReference type="GO" id="GO:0003887">
    <property type="term" value="F:DNA-directed DNA polymerase activity"/>
    <property type="evidence" value="ECO:0007669"/>
    <property type="project" value="UniProtKB-KW"/>
</dbReference>
<dbReference type="GO" id="GO:0008270">
    <property type="term" value="F:zinc ion binding"/>
    <property type="evidence" value="ECO:0007669"/>
    <property type="project" value="UniProtKB-KW"/>
</dbReference>
<evidence type="ECO:0000256" key="6">
    <source>
        <dbReference type="ARBA" id="ARBA00022723"/>
    </source>
</evidence>
<dbReference type="GO" id="GO:0006272">
    <property type="term" value="P:leading strand elongation"/>
    <property type="evidence" value="ECO:0007669"/>
    <property type="project" value="TreeGrafter"/>
</dbReference>
<keyword evidence="20" id="KW-1185">Reference proteome</keyword>
<dbReference type="PANTHER" id="PTHR45861:SF1">
    <property type="entry name" value="DNA POLYMERASE ALPHA CATALYTIC SUBUNIT"/>
    <property type="match status" value="1"/>
</dbReference>
<reference evidence="19 20" key="1">
    <citation type="journal article" date="2011" name="J. Gen. Appl. Microbiol.">
        <title>Draft genome sequencing of the enigmatic yeast Saitoella complicata.</title>
        <authorList>
            <person name="Nishida H."/>
            <person name="Hamamoto M."/>
            <person name="Sugiyama J."/>
        </authorList>
    </citation>
    <scope>NUCLEOTIDE SEQUENCE [LARGE SCALE GENOMIC DNA]</scope>
    <source>
        <strain evidence="19 20">NRRL Y-17804</strain>
    </source>
</reference>
<evidence type="ECO:0000256" key="5">
    <source>
        <dbReference type="ARBA" id="ARBA00022705"/>
    </source>
</evidence>
<feature type="domain" description="DNA-directed DNA polymerase family B exonuclease" evidence="16">
    <location>
        <begin position="617"/>
        <end position="861"/>
    </location>
</feature>
<dbReference type="Gene3D" id="1.10.3200.20">
    <property type="entry name" value="DNA Polymerase alpha, zinc finger"/>
    <property type="match status" value="1"/>
</dbReference>
<dbReference type="GO" id="GO:0005658">
    <property type="term" value="C:alpha DNA polymerase:primase complex"/>
    <property type="evidence" value="ECO:0007669"/>
    <property type="project" value="UniProtKB-ARBA"/>
</dbReference>
<dbReference type="CDD" id="cd05776">
    <property type="entry name" value="DNA_polB_alpha_exo"/>
    <property type="match status" value="1"/>
</dbReference>
<dbReference type="InterPro" id="IPR043502">
    <property type="entry name" value="DNA/RNA_pol_sf"/>
</dbReference>
<dbReference type="GO" id="GO:0003682">
    <property type="term" value="F:chromatin binding"/>
    <property type="evidence" value="ECO:0007669"/>
    <property type="project" value="TreeGrafter"/>
</dbReference>
<organism evidence="19 20">
    <name type="scientific">Saitoella complicata (strain BCRC 22490 / CBS 7301 / JCM 7358 / NBRC 10748 / NRRL Y-17804)</name>
    <dbReference type="NCBI Taxonomy" id="698492"/>
    <lineage>
        <taxon>Eukaryota</taxon>
        <taxon>Fungi</taxon>
        <taxon>Dikarya</taxon>
        <taxon>Ascomycota</taxon>
        <taxon>Taphrinomycotina</taxon>
        <taxon>Taphrinomycotina incertae sedis</taxon>
        <taxon>Saitoella</taxon>
    </lineage>
</organism>
<protein>
    <recommendedName>
        <fullName evidence="12">DNA polymerase</fullName>
        <ecNumber evidence="12">2.7.7.7</ecNumber>
    </recommendedName>
</protein>
<dbReference type="GO" id="GO:1902975">
    <property type="term" value="P:mitotic DNA replication initiation"/>
    <property type="evidence" value="ECO:0007669"/>
    <property type="project" value="InterPro"/>
</dbReference>
<evidence type="ECO:0000259" key="17">
    <source>
        <dbReference type="Pfam" id="PF08996"/>
    </source>
</evidence>
<evidence type="ECO:0000259" key="16">
    <source>
        <dbReference type="Pfam" id="PF03104"/>
    </source>
</evidence>
<dbReference type="Gene3D" id="3.30.420.10">
    <property type="entry name" value="Ribonuclease H-like superfamily/Ribonuclease H"/>
    <property type="match status" value="1"/>
</dbReference>
<name>A0A0E9NAE4_SAICN</name>
<feature type="transmembrane region" description="Helical" evidence="14">
    <location>
        <begin position="1587"/>
        <end position="1605"/>
    </location>
</feature>
<dbReference type="NCBIfam" id="TIGR00592">
    <property type="entry name" value="pol2"/>
    <property type="match status" value="1"/>
</dbReference>
<dbReference type="CDD" id="cd05532">
    <property type="entry name" value="POLBc_alpha"/>
    <property type="match status" value="1"/>
</dbReference>
<dbReference type="Pfam" id="PF03104">
    <property type="entry name" value="DNA_pol_B_exo1"/>
    <property type="match status" value="1"/>
</dbReference>
<dbReference type="Gene3D" id="3.90.1600.10">
    <property type="entry name" value="Palm domain of DNA polymerase"/>
    <property type="match status" value="2"/>
</dbReference>
<feature type="domain" description="Zinc finger DNA-directed DNA polymerase family B alpha" evidence="17">
    <location>
        <begin position="1411"/>
        <end position="1581"/>
    </location>
</feature>
<feature type="region of interest" description="Disordered" evidence="13">
    <location>
        <begin position="958"/>
        <end position="984"/>
    </location>
</feature>
<keyword evidence="14" id="KW-1133">Transmembrane helix</keyword>
<comment type="similarity">
    <text evidence="2 12">Belongs to the DNA polymerase type-B family.</text>
</comment>
<comment type="catalytic activity">
    <reaction evidence="12">
        <text>DNA(n) + a 2'-deoxyribonucleoside 5'-triphosphate = DNA(n+1) + diphosphate</text>
        <dbReference type="Rhea" id="RHEA:22508"/>
        <dbReference type="Rhea" id="RHEA-COMP:17339"/>
        <dbReference type="Rhea" id="RHEA-COMP:17340"/>
        <dbReference type="ChEBI" id="CHEBI:33019"/>
        <dbReference type="ChEBI" id="CHEBI:61560"/>
        <dbReference type="ChEBI" id="CHEBI:173112"/>
        <dbReference type="EC" id="2.7.7.7"/>
    </reaction>
</comment>
<dbReference type="Pfam" id="PF12254">
    <property type="entry name" value="DNA_pol_alpha_N"/>
    <property type="match status" value="1"/>
</dbReference>
<gene>
    <name evidence="19" type="ORF">G7K_1075-t1</name>
</gene>
<evidence type="ECO:0000256" key="1">
    <source>
        <dbReference type="ARBA" id="ARBA00004123"/>
    </source>
</evidence>
<dbReference type="Proteomes" id="UP000033140">
    <property type="component" value="Unassembled WGS sequence"/>
</dbReference>
<dbReference type="InterPro" id="IPR042087">
    <property type="entry name" value="DNA_pol_B_thumb"/>
</dbReference>
<dbReference type="InterPro" id="IPR015088">
    <property type="entry name" value="Znf_DNA-dir_DNA_pol_B_alpha"/>
</dbReference>
<feature type="domain" description="DNA-directed DNA polymerase family B multifunctional" evidence="15">
    <location>
        <begin position="926"/>
        <end position="1372"/>
    </location>
</feature>
<evidence type="ECO:0000256" key="3">
    <source>
        <dbReference type="ARBA" id="ARBA00022679"/>
    </source>
</evidence>
<evidence type="ECO:0000259" key="18">
    <source>
        <dbReference type="Pfam" id="PF12254"/>
    </source>
</evidence>
<evidence type="ECO:0000259" key="15">
    <source>
        <dbReference type="Pfam" id="PF00136"/>
    </source>
</evidence>
<evidence type="ECO:0000256" key="7">
    <source>
        <dbReference type="ARBA" id="ARBA00022771"/>
    </source>
</evidence>
<feature type="region of interest" description="Disordered" evidence="13">
    <location>
        <begin position="16"/>
        <end position="42"/>
    </location>
</feature>
<dbReference type="GO" id="GO:0006273">
    <property type="term" value="P:lagging strand elongation"/>
    <property type="evidence" value="ECO:0007669"/>
    <property type="project" value="TreeGrafter"/>
</dbReference>
<keyword evidence="4 12" id="KW-0548">Nucleotidyltransferase</keyword>
<comment type="subcellular location">
    <subcellularLocation>
        <location evidence="1">Nucleus</location>
    </subcellularLocation>
</comment>
<keyword evidence="3 12" id="KW-0808">Transferase</keyword>
<evidence type="ECO:0000313" key="20">
    <source>
        <dbReference type="Proteomes" id="UP000033140"/>
    </source>
</evidence>
<dbReference type="PROSITE" id="PS00116">
    <property type="entry name" value="DNA_POLYMERASE_B"/>
    <property type="match status" value="1"/>
</dbReference>
<comment type="caution">
    <text evidence="19">The sequence shown here is derived from an EMBL/GenBank/DDBJ whole genome shotgun (WGS) entry which is preliminary data.</text>
</comment>
<keyword evidence="14" id="KW-0472">Membrane</keyword>
<reference evidence="19 20" key="2">
    <citation type="journal article" date="2014" name="J. Gen. Appl. Microbiol.">
        <title>The early diverging ascomycetous budding yeast Saitoella complicata has three histone deacetylases belonging to the Clr6, Hos2, and Rpd3 lineages.</title>
        <authorList>
            <person name="Nishida H."/>
            <person name="Matsumoto T."/>
            <person name="Kondo S."/>
            <person name="Hamamoto M."/>
            <person name="Yoshikawa H."/>
        </authorList>
    </citation>
    <scope>NUCLEOTIDE SEQUENCE [LARGE SCALE GENOMIC DNA]</scope>
    <source>
        <strain evidence="19 20">NRRL Y-17804</strain>
    </source>
</reference>
<dbReference type="InterPro" id="IPR012337">
    <property type="entry name" value="RNaseH-like_sf"/>
</dbReference>
<dbReference type="InterPro" id="IPR006134">
    <property type="entry name" value="DNA-dir_DNA_pol_B_multi_dom"/>
</dbReference>
<evidence type="ECO:0000256" key="14">
    <source>
        <dbReference type="SAM" id="Phobius"/>
    </source>
</evidence>
<proteinExistence type="inferred from homology"/>
<dbReference type="GO" id="GO:0003688">
    <property type="term" value="F:DNA replication origin binding"/>
    <property type="evidence" value="ECO:0007669"/>
    <property type="project" value="TreeGrafter"/>
</dbReference>
<dbReference type="InterPro" id="IPR023211">
    <property type="entry name" value="DNA_pol_palm_dom_sf"/>
</dbReference>
<keyword evidence="11" id="KW-0539">Nucleus</keyword>
<evidence type="ECO:0000256" key="11">
    <source>
        <dbReference type="ARBA" id="ARBA00023242"/>
    </source>
</evidence>
<dbReference type="SUPFAM" id="SSF56672">
    <property type="entry name" value="DNA/RNA polymerases"/>
    <property type="match status" value="1"/>
</dbReference>
<dbReference type="GO" id="GO:0006281">
    <property type="term" value="P:DNA repair"/>
    <property type="evidence" value="ECO:0007669"/>
    <property type="project" value="UniProtKB-ARBA"/>
</dbReference>
<dbReference type="SMART" id="SM00486">
    <property type="entry name" value="POLBc"/>
    <property type="match status" value="1"/>
</dbReference>
<dbReference type="InterPro" id="IPR006172">
    <property type="entry name" value="DNA-dir_DNA_pol_B"/>
</dbReference>
<dbReference type="EMBL" id="BACD03000006">
    <property type="protein sequence ID" value="GAO46857.1"/>
    <property type="molecule type" value="Genomic_DNA"/>
</dbReference>
<evidence type="ECO:0000256" key="10">
    <source>
        <dbReference type="ARBA" id="ARBA00023125"/>
    </source>
</evidence>
<evidence type="ECO:0000313" key="19">
    <source>
        <dbReference type="EMBL" id="GAO46857.1"/>
    </source>
</evidence>
<dbReference type="InterPro" id="IPR045846">
    <property type="entry name" value="POLBc_alpha"/>
</dbReference>
<keyword evidence="14" id="KW-0812">Transmembrane</keyword>
<dbReference type="Gene3D" id="3.30.70.2820">
    <property type="match status" value="1"/>
</dbReference>
<keyword evidence="8" id="KW-0862">Zinc</keyword>
<feature type="region of interest" description="Disordered" evidence="13">
    <location>
        <begin position="204"/>
        <end position="283"/>
    </location>
</feature>